<dbReference type="EMBL" id="OC930280">
    <property type="protein sequence ID" value="CAD7658639.1"/>
    <property type="molecule type" value="Genomic_DNA"/>
</dbReference>
<reference evidence="2" key="1">
    <citation type="submission" date="2020-11" db="EMBL/GenBank/DDBJ databases">
        <authorList>
            <person name="Tran Van P."/>
        </authorList>
    </citation>
    <scope>NUCLEOTIDE SEQUENCE</scope>
</reference>
<dbReference type="GO" id="GO:0006624">
    <property type="term" value="P:vacuolar protein processing"/>
    <property type="evidence" value="ECO:0007669"/>
    <property type="project" value="TreeGrafter"/>
</dbReference>
<feature type="non-terminal residue" evidence="2">
    <location>
        <position position="134"/>
    </location>
</feature>
<protein>
    <submittedName>
        <fullName evidence="2">Uncharacterized protein</fullName>
    </submittedName>
</protein>
<accession>A0A7R9QU77</accession>
<evidence type="ECO:0000313" key="2">
    <source>
        <dbReference type="EMBL" id="CAD7658639.1"/>
    </source>
</evidence>
<dbReference type="InterPro" id="IPR001096">
    <property type="entry name" value="Peptidase_C13"/>
</dbReference>
<dbReference type="GO" id="GO:0005773">
    <property type="term" value="C:vacuole"/>
    <property type="evidence" value="ECO:0007669"/>
    <property type="project" value="GOC"/>
</dbReference>
<dbReference type="OrthoDB" id="6431995at2759"/>
<dbReference type="GO" id="GO:0051603">
    <property type="term" value="P:proteolysis involved in protein catabolic process"/>
    <property type="evidence" value="ECO:0007669"/>
    <property type="project" value="TreeGrafter"/>
</dbReference>
<keyword evidence="3" id="KW-1185">Reference proteome</keyword>
<feature type="non-terminal residue" evidence="2">
    <location>
        <position position="1"/>
    </location>
</feature>
<sequence>SDVYHAYQIVGSHGIPDNQIIVFHFDDIADHKLNPTLGVVINRPNGTDVYHGVPKDYVGADVNPKTFLKVLSGDQELANAGRKVLKSGPDDHVFIFFDDHGSMFDKLLPKDINIYATTASLPTENSYQWDLDST</sequence>
<dbReference type="PRINTS" id="PR00776">
    <property type="entry name" value="HEMOGLOBNASE"/>
</dbReference>
<gene>
    <name evidence="2" type="ORF">ONB1V03_LOCUS15260</name>
</gene>
<dbReference type="PANTHER" id="PTHR12000">
    <property type="entry name" value="HEMOGLOBINASE FAMILY MEMBER"/>
    <property type="match status" value="1"/>
</dbReference>
<dbReference type="Pfam" id="PF01650">
    <property type="entry name" value="Peptidase_C13"/>
    <property type="match status" value="1"/>
</dbReference>
<dbReference type="Gene3D" id="3.40.50.1460">
    <property type="match status" value="2"/>
</dbReference>
<dbReference type="GO" id="GO:0004197">
    <property type="term" value="F:cysteine-type endopeptidase activity"/>
    <property type="evidence" value="ECO:0007669"/>
    <property type="project" value="TreeGrafter"/>
</dbReference>
<dbReference type="EMBL" id="CAJPVJ010015455">
    <property type="protein sequence ID" value="CAG2175825.1"/>
    <property type="molecule type" value="Genomic_DNA"/>
</dbReference>
<organism evidence="2">
    <name type="scientific">Oppiella nova</name>
    <dbReference type="NCBI Taxonomy" id="334625"/>
    <lineage>
        <taxon>Eukaryota</taxon>
        <taxon>Metazoa</taxon>
        <taxon>Ecdysozoa</taxon>
        <taxon>Arthropoda</taxon>
        <taxon>Chelicerata</taxon>
        <taxon>Arachnida</taxon>
        <taxon>Acari</taxon>
        <taxon>Acariformes</taxon>
        <taxon>Sarcoptiformes</taxon>
        <taxon>Oribatida</taxon>
        <taxon>Brachypylina</taxon>
        <taxon>Oppioidea</taxon>
        <taxon>Oppiidae</taxon>
        <taxon>Oppiella</taxon>
    </lineage>
</organism>
<dbReference type="AlphaFoldDB" id="A0A7R9QU77"/>
<comment type="similarity">
    <text evidence="1">Belongs to the peptidase C13 family.</text>
</comment>
<evidence type="ECO:0000256" key="1">
    <source>
        <dbReference type="ARBA" id="ARBA00009941"/>
    </source>
</evidence>
<evidence type="ECO:0000313" key="3">
    <source>
        <dbReference type="Proteomes" id="UP000728032"/>
    </source>
</evidence>
<name>A0A7R9QU77_9ACAR</name>
<dbReference type="PANTHER" id="PTHR12000:SF42">
    <property type="entry name" value="LEGUMAIN"/>
    <property type="match status" value="1"/>
</dbReference>
<dbReference type="Proteomes" id="UP000728032">
    <property type="component" value="Unassembled WGS sequence"/>
</dbReference>
<proteinExistence type="inferred from homology"/>